<protein>
    <submittedName>
        <fullName evidence="1">Isoamyl alcohol oxidase</fullName>
    </submittedName>
</protein>
<dbReference type="InterPro" id="IPR036318">
    <property type="entry name" value="FAD-bd_PCMH-like_sf"/>
</dbReference>
<keyword evidence="2" id="KW-1185">Reference proteome</keyword>
<accession>A0A395NAJ4</accession>
<dbReference type="Gene3D" id="3.30.465.10">
    <property type="match status" value="1"/>
</dbReference>
<dbReference type="EMBL" id="PXOA01000759">
    <property type="protein sequence ID" value="RFU72847.1"/>
    <property type="molecule type" value="Genomic_DNA"/>
</dbReference>
<dbReference type="Proteomes" id="UP000266272">
    <property type="component" value="Unassembled WGS sequence"/>
</dbReference>
<dbReference type="AlphaFoldDB" id="A0A395NAJ4"/>
<reference evidence="1 2" key="1">
    <citation type="journal article" date="2018" name="PLoS Pathog.">
        <title>Evolution of structural diversity of trichothecenes, a family of toxins produced by plant pathogenic and entomopathogenic fungi.</title>
        <authorList>
            <person name="Proctor R.H."/>
            <person name="McCormick S.P."/>
            <person name="Kim H.S."/>
            <person name="Cardoza R.E."/>
            <person name="Stanley A.M."/>
            <person name="Lindo L."/>
            <person name="Kelly A."/>
            <person name="Brown D.W."/>
            <person name="Lee T."/>
            <person name="Vaughan M.M."/>
            <person name="Alexander N.J."/>
            <person name="Busman M."/>
            <person name="Gutierrez S."/>
        </authorList>
    </citation>
    <scope>NUCLEOTIDE SEQUENCE [LARGE SCALE GENOMIC DNA]</scope>
    <source>
        <strain evidence="1 2">IBT 40837</strain>
    </source>
</reference>
<sequence>MLDVACKLAAPCYPGPYQDADIQPGGASYWGGSAAPIGGGFTWADVYLAAHDNGVVVVGGNCPTVGIIDGYLQRGGHGAAMHEYGLGSDQVLEFNVGWFKVIPREGTDDLDAFLDATTA</sequence>
<evidence type="ECO:0000313" key="2">
    <source>
        <dbReference type="Proteomes" id="UP000266272"/>
    </source>
</evidence>
<dbReference type="OrthoDB" id="9983560at2759"/>
<name>A0A395NAJ4_TRIAR</name>
<gene>
    <name evidence="1" type="ORF">TARUN_9409</name>
</gene>
<dbReference type="STRING" id="490622.A0A395NAJ4"/>
<proteinExistence type="predicted"/>
<organism evidence="1 2">
    <name type="scientific">Trichoderma arundinaceum</name>
    <dbReference type="NCBI Taxonomy" id="490622"/>
    <lineage>
        <taxon>Eukaryota</taxon>
        <taxon>Fungi</taxon>
        <taxon>Dikarya</taxon>
        <taxon>Ascomycota</taxon>
        <taxon>Pezizomycotina</taxon>
        <taxon>Sordariomycetes</taxon>
        <taxon>Hypocreomycetidae</taxon>
        <taxon>Hypocreales</taxon>
        <taxon>Hypocreaceae</taxon>
        <taxon>Trichoderma</taxon>
    </lineage>
</organism>
<dbReference type="GO" id="GO:0050660">
    <property type="term" value="F:flavin adenine dinucleotide binding"/>
    <property type="evidence" value="ECO:0007669"/>
    <property type="project" value="InterPro"/>
</dbReference>
<dbReference type="SUPFAM" id="SSF56176">
    <property type="entry name" value="FAD-binding/transporter-associated domain-like"/>
    <property type="match status" value="1"/>
</dbReference>
<comment type="caution">
    <text evidence="1">The sequence shown here is derived from an EMBL/GenBank/DDBJ whole genome shotgun (WGS) entry which is preliminary data.</text>
</comment>
<dbReference type="InterPro" id="IPR016169">
    <property type="entry name" value="FAD-bd_PCMH_sub2"/>
</dbReference>
<evidence type="ECO:0000313" key="1">
    <source>
        <dbReference type="EMBL" id="RFU72847.1"/>
    </source>
</evidence>